<sequence length="164" mass="18539">MKEFNEMLKVAQECANEADALRTAVQKISEMAGKIAENIGSGYGGQNAENMVFQSGNVNLQDEGYTRRLCVDHLQINRGVREWQIGTETADGSMKDSAINKADEYFGYQLVNPKIVRNMSISELIFVIENIEGFLMEWYENLKTRHARRKEVRTAAEKIAASLK</sequence>
<dbReference type="EMBL" id="MT141331">
    <property type="protein sequence ID" value="QJA58595.1"/>
    <property type="molecule type" value="Genomic_DNA"/>
</dbReference>
<dbReference type="EMBL" id="MT142312">
    <property type="protein sequence ID" value="QJA77962.1"/>
    <property type="molecule type" value="Genomic_DNA"/>
</dbReference>
<dbReference type="EMBL" id="MT144799">
    <property type="protein sequence ID" value="QJH99617.1"/>
    <property type="molecule type" value="Genomic_DNA"/>
</dbReference>
<evidence type="ECO:0000313" key="2">
    <source>
        <dbReference type="EMBL" id="QJA58595.1"/>
    </source>
</evidence>
<evidence type="ECO:0000313" key="4">
    <source>
        <dbReference type="EMBL" id="QJH99617.1"/>
    </source>
</evidence>
<dbReference type="AlphaFoldDB" id="A0A6H1ZZG8"/>
<dbReference type="EMBL" id="MT144373">
    <property type="protein sequence ID" value="QJA52852.1"/>
    <property type="molecule type" value="Genomic_DNA"/>
</dbReference>
<evidence type="ECO:0000313" key="1">
    <source>
        <dbReference type="EMBL" id="QJA52852.1"/>
    </source>
</evidence>
<proteinExistence type="predicted"/>
<protein>
    <submittedName>
        <fullName evidence="1">Uncharacterized protein</fullName>
    </submittedName>
</protein>
<accession>A0A6H1ZZG8</accession>
<organism evidence="1">
    <name type="scientific">viral metagenome</name>
    <dbReference type="NCBI Taxonomy" id="1070528"/>
    <lineage>
        <taxon>unclassified sequences</taxon>
        <taxon>metagenomes</taxon>
        <taxon>organismal metagenomes</taxon>
    </lineage>
</organism>
<name>A0A6H1ZZG8_9ZZZZ</name>
<reference evidence="1" key="1">
    <citation type="submission" date="2020-03" db="EMBL/GenBank/DDBJ databases">
        <title>The deep terrestrial virosphere.</title>
        <authorList>
            <person name="Holmfeldt K."/>
            <person name="Nilsson E."/>
            <person name="Simone D."/>
            <person name="Lopez-Fernandez M."/>
            <person name="Wu X."/>
            <person name="de Brujin I."/>
            <person name="Lundin D."/>
            <person name="Andersson A."/>
            <person name="Bertilsson S."/>
            <person name="Dopson M."/>
        </authorList>
    </citation>
    <scope>NUCLEOTIDE SEQUENCE</scope>
    <source>
        <strain evidence="3">MM415A01179</strain>
        <strain evidence="2">MM415B01434</strain>
        <strain evidence="1">TM448A03040</strain>
        <strain evidence="4">TM448B01623</strain>
    </source>
</reference>
<evidence type="ECO:0000313" key="3">
    <source>
        <dbReference type="EMBL" id="QJA77962.1"/>
    </source>
</evidence>
<gene>
    <name evidence="3" type="ORF">MM415A01179_0014</name>
    <name evidence="2" type="ORF">MM415B01434_0005</name>
    <name evidence="1" type="ORF">TM448A03040_0009</name>
    <name evidence="4" type="ORF">TM448B01623_0009</name>
</gene>